<proteinExistence type="predicted"/>
<organism evidence="1">
    <name type="scientific">marine metagenome</name>
    <dbReference type="NCBI Taxonomy" id="408172"/>
    <lineage>
        <taxon>unclassified sequences</taxon>
        <taxon>metagenomes</taxon>
        <taxon>ecological metagenomes</taxon>
    </lineage>
</organism>
<evidence type="ECO:0000313" key="1">
    <source>
        <dbReference type="EMBL" id="SVE08268.1"/>
    </source>
</evidence>
<accession>A0A383AME1</accession>
<reference evidence="1" key="1">
    <citation type="submission" date="2018-05" db="EMBL/GenBank/DDBJ databases">
        <authorList>
            <person name="Lanie J.A."/>
            <person name="Ng W.-L."/>
            <person name="Kazmierczak K.M."/>
            <person name="Andrzejewski T.M."/>
            <person name="Davidsen T.M."/>
            <person name="Wayne K.J."/>
            <person name="Tettelin H."/>
            <person name="Glass J.I."/>
            <person name="Rusch D."/>
            <person name="Podicherti R."/>
            <person name="Tsui H.-C.T."/>
            <person name="Winkler M.E."/>
        </authorList>
    </citation>
    <scope>NUCLEOTIDE SEQUENCE</scope>
</reference>
<name>A0A383AME1_9ZZZZ</name>
<feature type="non-terminal residue" evidence="1">
    <location>
        <position position="250"/>
    </location>
</feature>
<sequence>KKKYHLVAQYRYRYDKKDIEFGEFIVDFKKVKVTVLGNWNLTDPKCNPALINKVLQAPDPEGPISEEWSISESEILIKALQNPAVSGKSITEFWNWNYELTNHWENFSEEDKETQKKMIHAVTNNPALKSFIDQLVFIQDNAIRDQFMEDNILVNQYADKWNDWSQKRFDLVKQIESPQSLYPNLFRDKGLINKVIEEFDLLDETVQHKIISCIRELDFKTEGHWRVFKTFYKVSEDISVKEILSELLAR</sequence>
<protein>
    <submittedName>
        <fullName evidence="1">Uncharacterized protein</fullName>
    </submittedName>
</protein>
<feature type="non-terminal residue" evidence="1">
    <location>
        <position position="1"/>
    </location>
</feature>
<dbReference type="AlphaFoldDB" id="A0A383AME1"/>
<dbReference type="EMBL" id="UINC01192903">
    <property type="protein sequence ID" value="SVE08268.1"/>
    <property type="molecule type" value="Genomic_DNA"/>
</dbReference>
<gene>
    <name evidence="1" type="ORF">METZ01_LOCUS461122</name>
</gene>